<dbReference type="InterPro" id="IPR029045">
    <property type="entry name" value="ClpP/crotonase-like_dom_sf"/>
</dbReference>
<protein>
    <recommendedName>
        <fullName evidence="5">Tail specific protease domain-containing protein</fullName>
    </recommendedName>
</protein>
<dbReference type="PANTHER" id="PTHR37049:SF4">
    <property type="entry name" value="RHODANESE DOMAIN-CONTAINING PROTEIN"/>
    <property type="match status" value="1"/>
</dbReference>
<dbReference type="Gene3D" id="3.90.226.10">
    <property type="entry name" value="2-enoyl-CoA Hydratase, Chain A, domain 1"/>
    <property type="match status" value="1"/>
</dbReference>
<dbReference type="Proteomes" id="UP001521222">
    <property type="component" value="Unassembled WGS sequence"/>
</dbReference>
<evidence type="ECO:0000313" key="4">
    <source>
        <dbReference type="Proteomes" id="UP001521222"/>
    </source>
</evidence>
<feature type="domain" description="Tail specific protease" evidence="1">
    <location>
        <begin position="189"/>
        <end position="272"/>
    </location>
</feature>
<accession>A0ABR3RG54</accession>
<name>A0ABR3RG54_9PLEO</name>
<dbReference type="EMBL" id="JAKIXB020000013">
    <property type="protein sequence ID" value="KAL1603119.1"/>
    <property type="molecule type" value="Genomic_DNA"/>
</dbReference>
<feature type="domain" description="CPAF-like PDZ" evidence="2">
    <location>
        <begin position="21"/>
        <end position="110"/>
    </location>
</feature>
<dbReference type="PANTHER" id="PTHR37049">
    <property type="entry name" value="PEPTIDASE S41 FAMILY PROTEIN"/>
    <property type="match status" value="1"/>
</dbReference>
<dbReference type="InterPro" id="IPR052766">
    <property type="entry name" value="S41A_metabolite_peptidase"/>
</dbReference>
<evidence type="ECO:0000259" key="2">
    <source>
        <dbReference type="Pfam" id="PF23658"/>
    </source>
</evidence>
<keyword evidence="4" id="KW-1185">Reference proteome</keyword>
<dbReference type="SUPFAM" id="SSF52096">
    <property type="entry name" value="ClpP/crotonase"/>
    <property type="match status" value="1"/>
</dbReference>
<dbReference type="Pfam" id="PF23658">
    <property type="entry name" value="PDZ_CPAF_rel"/>
    <property type="match status" value="1"/>
</dbReference>
<sequence>MILSIILTVTKDDVKLLQNGDHNVSVSSVKMINGEDAATYLLKVSRQANFHDGHARFNSLFPNQAGLSLGNGKGIGLLESGIYDGPNTTYTFSNGTNWTFDNVAVLLGDFAGVDSGASFFSKFCQPQTPSTSTALSTSSTTIVTSATPTSSSTSVPQPANNTAFGYPSAQLLHPAKAIGGYYLNDTPEVAVLSVPNFQPTYEAPANNTQAQIDFQTVAREFLKKAAGDNKSKLVIDLRFNTGGWTVLAFDLFKLIFPNLEPYQATRRHAHQAFEQLTDVTADNIGRLLSLAANLSNATEAELAVAGILSIFVQPTYTTPTDDAFETTQQFYGPHVFNNDNFTSLSAWNLSSPFGIASSFPLSGYGGELATSQPAWNGSDILLLQDGYCSSTCAIFSELMYTMAGVQTLAFGGLPDDSIAMQKVGGTKGWLTWEKATLQAFAPAFYAVANQSAVEATVGTEIEAMNQSTVIFNRASGFQVNAADGIRRGDEKDQTPLQFVYEAAECRLWYTVPMVLDVTETWKAAVDVKWRNGTCNAGKGFNQNQTQTAPSSPAYTGAAARGKEIGLATFVTVVSVFMLL</sequence>
<organism evidence="3 4">
    <name type="scientific">Nothophoma quercina</name>
    <dbReference type="NCBI Taxonomy" id="749835"/>
    <lineage>
        <taxon>Eukaryota</taxon>
        <taxon>Fungi</taxon>
        <taxon>Dikarya</taxon>
        <taxon>Ascomycota</taxon>
        <taxon>Pezizomycotina</taxon>
        <taxon>Dothideomycetes</taxon>
        <taxon>Pleosporomycetidae</taxon>
        <taxon>Pleosporales</taxon>
        <taxon>Pleosporineae</taxon>
        <taxon>Didymellaceae</taxon>
        <taxon>Nothophoma</taxon>
    </lineage>
</organism>
<evidence type="ECO:0000259" key="1">
    <source>
        <dbReference type="Pfam" id="PF03572"/>
    </source>
</evidence>
<comment type="caution">
    <text evidence="3">The sequence shown here is derived from an EMBL/GenBank/DDBJ whole genome shotgun (WGS) entry which is preliminary data.</text>
</comment>
<proteinExistence type="predicted"/>
<dbReference type="InterPro" id="IPR005151">
    <property type="entry name" value="Tail-specific_protease"/>
</dbReference>
<evidence type="ECO:0008006" key="5">
    <source>
        <dbReference type="Google" id="ProtNLM"/>
    </source>
</evidence>
<reference evidence="3 4" key="1">
    <citation type="submission" date="2024-02" db="EMBL/GenBank/DDBJ databases">
        <title>De novo assembly and annotation of 12 fungi associated with fruit tree decline syndrome in Ontario, Canada.</title>
        <authorList>
            <person name="Sulman M."/>
            <person name="Ellouze W."/>
            <person name="Ilyukhin E."/>
        </authorList>
    </citation>
    <scope>NUCLEOTIDE SEQUENCE [LARGE SCALE GENOMIC DNA]</scope>
    <source>
        <strain evidence="3 4">M97-236</strain>
    </source>
</reference>
<dbReference type="InterPro" id="IPR056186">
    <property type="entry name" value="PDZ_CPAF-rel"/>
</dbReference>
<gene>
    <name evidence="3" type="ORF">SLS59_004777</name>
</gene>
<dbReference type="Pfam" id="PF03572">
    <property type="entry name" value="Peptidase_S41"/>
    <property type="match status" value="1"/>
</dbReference>
<evidence type="ECO:0000313" key="3">
    <source>
        <dbReference type="EMBL" id="KAL1603119.1"/>
    </source>
</evidence>